<comment type="caution">
    <text evidence="2">The sequence shown here is derived from an EMBL/GenBank/DDBJ whole genome shotgun (WGS) entry which is preliminary data.</text>
</comment>
<dbReference type="Proteomes" id="UP000238206">
    <property type="component" value="Unassembled WGS sequence"/>
</dbReference>
<evidence type="ECO:0000256" key="1">
    <source>
        <dbReference type="SAM" id="SignalP"/>
    </source>
</evidence>
<name>A0A2S8IUI8_BURCE</name>
<evidence type="ECO:0000313" key="2">
    <source>
        <dbReference type="EMBL" id="PQP18444.1"/>
    </source>
</evidence>
<feature type="signal peptide" evidence="1">
    <location>
        <begin position="1"/>
        <end position="26"/>
    </location>
</feature>
<sequence length="148" mass="15919">MRKTLLNALAACFAGGVGLTPAPSQAYALDAQFDCTTDAHAFIVRLFNHGYIDRDPMRVEQNSVNAFRPTRDAALTVFGFSVYAVFAYAQYDALFRQGTGRPLPGSIYGVVVKAPIDSVEAHSRLAGSKAVAHQVIPFILTAVVCARP</sequence>
<organism evidence="2 3">
    <name type="scientific">Burkholderia cepacia</name>
    <name type="common">Pseudomonas cepacia</name>
    <dbReference type="NCBI Taxonomy" id="292"/>
    <lineage>
        <taxon>Bacteria</taxon>
        <taxon>Pseudomonadati</taxon>
        <taxon>Pseudomonadota</taxon>
        <taxon>Betaproteobacteria</taxon>
        <taxon>Burkholderiales</taxon>
        <taxon>Burkholderiaceae</taxon>
        <taxon>Burkholderia</taxon>
        <taxon>Burkholderia cepacia complex</taxon>
    </lineage>
</organism>
<dbReference type="AlphaFoldDB" id="A0A2S8IUI8"/>
<accession>A0A2S8IUI8</accession>
<dbReference type="RefSeq" id="WP_034182284.1">
    <property type="nucleotide sequence ID" value="NZ_CADEUS010000008.1"/>
</dbReference>
<feature type="chain" id="PRO_5015714919" evidence="1">
    <location>
        <begin position="27"/>
        <end position="148"/>
    </location>
</feature>
<proteinExistence type="predicted"/>
<keyword evidence="1" id="KW-0732">Signal</keyword>
<evidence type="ECO:0000313" key="3">
    <source>
        <dbReference type="Proteomes" id="UP000238206"/>
    </source>
</evidence>
<dbReference type="EMBL" id="PUIQ01000014">
    <property type="protein sequence ID" value="PQP18444.1"/>
    <property type="molecule type" value="Genomic_DNA"/>
</dbReference>
<gene>
    <name evidence="2" type="ORF">C5615_13165</name>
</gene>
<reference evidence="2 3" key="1">
    <citation type="submission" date="2018-02" db="EMBL/GenBank/DDBJ databases">
        <title>Draft genome sequencing of Burkholderia cepacia Y14-15.</title>
        <authorList>
            <person name="Zheng B.-X."/>
        </authorList>
    </citation>
    <scope>NUCLEOTIDE SEQUENCE [LARGE SCALE GENOMIC DNA]</scope>
    <source>
        <strain evidence="2 3">Y14-15</strain>
    </source>
</reference>
<protein>
    <submittedName>
        <fullName evidence="2">Uncharacterized protein</fullName>
    </submittedName>
</protein>